<keyword evidence="2" id="KW-1185">Reference proteome</keyword>
<reference evidence="1 2" key="1">
    <citation type="journal article" date="2014" name="PLoS ONE">
        <title>The first complete genome sequence of the class fimbriimonadia in the phylum armatimonadetes.</title>
        <authorList>
            <person name="Hu Z.Y."/>
            <person name="Wang Y.Z."/>
            <person name="Im W.T."/>
            <person name="Wang S.Y."/>
            <person name="Zhao G.P."/>
            <person name="Zheng H.J."/>
            <person name="Quan Z.X."/>
        </authorList>
    </citation>
    <scope>NUCLEOTIDE SEQUENCE [LARGE SCALE GENOMIC DNA]</scope>
    <source>
        <strain evidence="1">Gsoil 348</strain>
    </source>
</reference>
<protein>
    <submittedName>
        <fullName evidence="1">Uncharacterized protein</fullName>
    </submittedName>
</protein>
<evidence type="ECO:0000313" key="2">
    <source>
        <dbReference type="Proteomes" id="UP000027982"/>
    </source>
</evidence>
<dbReference type="AlphaFoldDB" id="A0A068NSF2"/>
<organism evidence="1 2">
    <name type="scientific">Fimbriimonas ginsengisoli Gsoil 348</name>
    <dbReference type="NCBI Taxonomy" id="661478"/>
    <lineage>
        <taxon>Bacteria</taxon>
        <taxon>Bacillati</taxon>
        <taxon>Armatimonadota</taxon>
        <taxon>Fimbriimonadia</taxon>
        <taxon>Fimbriimonadales</taxon>
        <taxon>Fimbriimonadaceae</taxon>
        <taxon>Fimbriimonas</taxon>
    </lineage>
</organism>
<dbReference type="Proteomes" id="UP000027982">
    <property type="component" value="Chromosome"/>
</dbReference>
<dbReference type="STRING" id="661478.OP10G_3003"/>
<dbReference type="EMBL" id="CP007139">
    <property type="protein sequence ID" value="AIE86371.1"/>
    <property type="molecule type" value="Genomic_DNA"/>
</dbReference>
<dbReference type="HOGENOM" id="CLU_2069640_0_0_0"/>
<proteinExistence type="predicted"/>
<name>A0A068NSF2_FIMGI</name>
<accession>A0A068NSF2</accession>
<evidence type="ECO:0000313" key="1">
    <source>
        <dbReference type="EMBL" id="AIE86371.1"/>
    </source>
</evidence>
<dbReference type="KEGG" id="fgi:OP10G_3003"/>
<gene>
    <name evidence="1" type="ORF">OP10G_3003</name>
</gene>
<sequence>MVARSFAGMIGDTIQEFRASHGPVAAVISVRSLHSTPELGYRTRGLLVAEAEGVPGLLSGIAREVVDTMDNQDPTRRAVVIVYDEAMVPGRTCTVFELDLRTGGLIGDERRMSGLGLR</sequence>